<evidence type="ECO:0000313" key="14">
    <source>
        <dbReference type="Proteomes" id="UP000515208"/>
    </source>
</evidence>
<keyword evidence="5" id="KW-0479">Metal-binding</keyword>
<protein>
    <recommendedName>
        <fullName evidence="3">cysteine--tRNA ligase</fullName>
        <ecNumber evidence="3">6.1.1.16</ecNumber>
    </recommendedName>
    <alternativeName>
        <fullName evidence="11">Cysteinyl-tRNA synthetase</fullName>
    </alternativeName>
</protein>
<accession>A0A6P3GDV0</accession>
<dbReference type="NCBIfam" id="TIGR00435">
    <property type="entry name" value="cysS"/>
    <property type="match status" value="1"/>
</dbReference>
<evidence type="ECO:0000259" key="13">
    <source>
        <dbReference type="Pfam" id="PF01406"/>
    </source>
</evidence>
<dbReference type="GO" id="GO:0046872">
    <property type="term" value="F:metal ion binding"/>
    <property type="evidence" value="ECO:0007669"/>
    <property type="project" value="UniProtKB-KW"/>
</dbReference>
<dbReference type="CDD" id="cd00672">
    <property type="entry name" value="CysRS_core"/>
    <property type="match status" value="1"/>
</dbReference>
<dbReference type="Gene3D" id="3.40.50.620">
    <property type="entry name" value="HUPs"/>
    <property type="match status" value="1"/>
</dbReference>
<proteinExistence type="inferred from homology"/>
<dbReference type="GO" id="GO:0005524">
    <property type="term" value="F:ATP binding"/>
    <property type="evidence" value="ECO:0007669"/>
    <property type="project" value="UniProtKB-KW"/>
</dbReference>
<gene>
    <name evidence="15" type="primary">CARS2</name>
</gene>
<reference evidence="15" key="1">
    <citation type="submission" date="2025-08" db="UniProtKB">
        <authorList>
            <consortium name="RefSeq"/>
        </authorList>
    </citation>
    <scope>IDENTIFICATION</scope>
    <source>
        <tissue evidence="15">Blood</tissue>
    </source>
</reference>
<dbReference type="PANTHER" id="PTHR10890:SF27">
    <property type="entry name" value="CYSTEINE--TRNA LIGASE, MITOCHONDRIAL-RELATED"/>
    <property type="match status" value="1"/>
</dbReference>
<keyword evidence="14" id="KW-1185">Reference proteome</keyword>
<dbReference type="EC" id="6.1.1.16" evidence="3"/>
<keyword evidence="7" id="KW-0862">Zinc</keyword>
<evidence type="ECO:0000256" key="9">
    <source>
        <dbReference type="ARBA" id="ARBA00022917"/>
    </source>
</evidence>
<feature type="region of interest" description="Disordered" evidence="12">
    <location>
        <begin position="396"/>
        <end position="428"/>
    </location>
</feature>
<sequence>MLGTRRACGGAWLLRAARGPEPGRSASGARGQGWLQPTGYDTGVKVYNSLTRRKDPLIVSRADAASWYSCGPTVYDHAHLGHACSYVRFDIIRRILSRVFGCTVVMVMGITDVDDKIIRRANEMSVSPASLARLYEEDFKQDMAALKVLPPTAYLRVTEHVPQIVAFIERLIANGHAYCTAKGNVYFDLQSRGDRYGKLVGVAPGPVGEPVDSDKRHTSDFALWKAAKPQEPFWGSPWGDGRPGWHIECSTMASLVFGSQLDIHSGGVDLAFPHHENEIAQCEAFHQCPQWGNYFLHSGHLHVKGGGEKMSKSLKNYVTIKDFLRSTSPDVFRLFCLRSSYRSAIDYSEGALLEARSLLRATAAFVEDARAYLRGQLGHAQQRSVSPAGLLGLCQASPVPGKPGGPGARDGREEAAPQGAGDGRADLRDVPGLTYRGRALASEHPPRWPSQEPRGPRSPAVLGAIVASVEQFFETVGISLAERQVWLPLFSVLFRDFSYMPACNRRFLPSEPPGGRSSCGAGTSASTLCRGWGGAWTPAPPRAHPAAEVGAGPGHWEEGAPRPLAACDALRRDLAVHGISIKDRSGSSTWELLDPRTEDPKPRS</sequence>
<evidence type="ECO:0000256" key="3">
    <source>
        <dbReference type="ARBA" id="ARBA00012832"/>
    </source>
</evidence>
<dbReference type="RefSeq" id="XP_010829848.1">
    <property type="nucleotide sequence ID" value="XM_010831546.1"/>
</dbReference>
<dbReference type="AlphaFoldDB" id="A0A6P3GDV0"/>
<keyword evidence="4 15" id="KW-0436">Ligase</keyword>
<evidence type="ECO:0000256" key="2">
    <source>
        <dbReference type="ARBA" id="ARBA00005594"/>
    </source>
</evidence>
<organism evidence="14 15">
    <name type="scientific">Bison bison bison</name>
    <name type="common">North American plains bison</name>
    <dbReference type="NCBI Taxonomy" id="43346"/>
    <lineage>
        <taxon>Eukaryota</taxon>
        <taxon>Metazoa</taxon>
        <taxon>Chordata</taxon>
        <taxon>Craniata</taxon>
        <taxon>Vertebrata</taxon>
        <taxon>Euteleostomi</taxon>
        <taxon>Mammalia</taxon>
        <taxon>Eutheria</taxon>
        <taxon>Laurasiatheria</taxon>
        <taxon>Artiodactyla</taxon>
        <taxon>Ruminantia</taxon>
        <taxon>Pecora</taxon>
        <taxon>Bovidae</taxon>
        <taxon>Bovinae</taxon>
        <taxon>Bison</taxon>
    </lineage>
</organism>
<evidence type="ECO:0000313" key="15">
    <source>
        <dbReference type="RefSeq" id="XP_010829848.1"/>
    </source>
</evidence>
<dbReference type="InterPro" id="IPR015803">
    <property type="entry name" value="Cys-tRNA-ligase"/>
</dbReference>
<dbReference type="OrthoDB" id="438179at2759"/>
<dbReference type="InterPro" id="IPR024909">
    <property type="entry name" value="Cys-tRNA/MSH_ligase"/>
</dbReference>
<keyword evidence="9" id="KW-0648">Protein biosynthesis</keyword>
<dbReference type="KEGG" id="bbis:104982209"/>
<dbReference type="InterPro" id="IPR032678">
    <property type="entry name" value="tRNA-synt_1_cat_dom"/>
</dbReference>
<evidence type="ECO:0000256" key="7">
    <source>
        <dbReference type="ARBA" id="ARBA00022833"/>
    </source>
</evidence>
<evidence type="ECO:0000256" key="11">
    <source>
        <dbReference type="ARBA" id="ARBA00031499"/>
    </source>
</evidence>
<comment type="similarity">
    <text evidence="2">Belongs to the class-I aminoacyl-tRNA synthetase family.</text>
</comment>
<dbReference type="CTD" id="79587"/>
<feature type="region of interest" description="Disordered" evidence="12">
    <location>
        <begin position="539"/>
        <end position="558"/>
    </location>
</feature>
<evidence type="ECO:0000256" key="10">
    <source>
        <dbReference type="ARBA" id="ARBA00023146"/>
    </source>
</evidence>
<feature type="domain" description="tRNA synthetases class I catalytic" evidence="13">
    <location>
        <begin position="62"/>
        <end position="356"/>
    </location>
</feature>
<keyword evidence="8" id="KW-0067">ATP-binding</keyword>
<evidence type="ECO:0000256" key="5">
    <source>
        <dbReference type="ARBA" id="ARBA00022723"/>
    </source>
</evidence>
<dbReference type="InterPro" id="IPR014729">
    <property type="entry name" value="Rossmann-like_a/b/a_fold"/>
</dbReference>
<dbReference type="SUPFAM" id="SSF52374">
    <property type="entry name" value="Nucleotidylyl transferase"/>
    <property type="match status" value="1"/>
</dbReference>
<dbReference type="PRINTS" id="PR00983">
    <property type="entry name" value="TRNASYNTHCYS"/>
</dbReference>
<dbReference type="GO" id="GO:0004817">
    <property type="term" value="F:cysteine-tRNA ligase activity"/>
    <property type="evidence" value="ECO:0007669"/>
    <property type="project" value="UniProtKB-EC"/>
</dbReference>
<dbReference type="Proteomes" id="UP000515208">
    <property type="component" value="Unplaced"/>
</dbReference>
<evidence type="ECO:0000256" key="4">
    <source>
        <dbReference type="ARBA" id="ARBA00022598"/>
    </source>
</evidence>
<evidence type="ECO:0000256" key="1">
    <source>
        <dbReference type="ARBA" id="ARBA00001947"/>
    </source>
</evidence>
<dbReference type="Pfam" id="PF01406">
    <property type="entry name" value="tRNA-synt_1e"/>
    <property type="match status" value="1"/>
</dbReference>
<comment type="cofactor">
    <cofactor evidence="1">
        <name>Zn(2+)</name>
        <dbReference type="ChEBI" id="CHEBI:29105"/>
    </cofactor>
</comment>
<dbReference type="GO" id="GO:0006423">
    <property type="term" value="P:cysteinyl-tRNA aminoacylation"/>
    <property type="evidence" value="ECO:0007669"/>
    <property type="project" value="InterPro"/>
</dbReference>
<dbReference type="GeneID" id="104982209"/>
<keyword evidence="10" id="KW-0030">Aminoacyl-tRNA synthetase</keyword>
<dbReference type="GO" id="GO:0005737">
    <property type="term" value="C:cytoplasm"/>
    <property type="evidence" value="ECO:0007669"/>
    <property type="project" value="TreeGrafter"/>
</dbReference>
<evidence type="ECO:0000256" key="6">
    <source>
        <dbReference type="ARBA" id="ARBA00022741"/>
    </source>
</evidence>
<evidence type="ECO:0000256" key="12">
    <source>
        <dbReference type="SAM" id="MobiDB-lite"/>
    </source>
</evidence>
<keyword evidence="6" id="KW-0547">Nucleotide-binding</keyword>
<dbReference type="FunFam" id="3.40.50.620:FF:000027">
    <property type="entry name" value="Cysteine--tRNA ligase, cytoplasmic"/>
    <property type="match status" value="1"/>
</dbReference>
<name>A0A6P3GDV0_BISBB</name>
<dbReference type="PANTHER" id="PTHR10890">
    <property type="entry name" value="CYSTEINYL-TRNA SYNTHETASE"/>
    <property type="match status" value="1"/>
</dbReference>
<evidence type="ECO:0000256" key="8">
    <source>
        <dbReference type="ARBA" id="ARBA00022840"/>
    </source>
</evidence>
<feature type="region of interest" description="Disordered" evidence="12">
    <location>
        <begin position="438"/>
        <end position="457"/>
    </location>
</feature>
<dbReference type="HAMAP" id="MF_00041">
    <property type="entry name" value="Cys_tRNA_synth"/>
    <property type="match status" value="1"/>
</dbReference>